<dbReference type="GO" id="GO:0046872">
    <property type="term" value="F:metal ion binding"/>
    <property type="evidence" value="ECO:0007669"/>
    <property type="project" value="UniProtKB-KW"/>
</dbReference>
<dbReference type="InterPro" id="IPR041879">
    <property type="entry name" value="YvgL-like_PBP2"/>
</dbReference>
<name>A0A3D9IAI0_9BACL</name>
<keyword evidence="3 5" id="KW-0479">Metal-binding</keyword>
<dbReference type="RefSeq" id="WP_115993618.1">
    <property type="nucleotide sequence ID" value="NZ_QRDY01000008.1"/>
</dbReference>
<feature type="binding site" evidence="5">
    <location>
        <position position="72"/>
    </location>
    <ligand>
        <name>molybdate</name>
        <dbReference type="ChEBI" id="CHEBI:36264"/>
    </ligand>
</feature>
<dbReference type="GO" id="GO:0030973">
    <property type="term" value="F:molybdate ion binding"/>
    <property type="evidence" value="ECO:0007669"/>
    <property type="project" value="TreeGrafter"/>
</dbReference>
<dbReference type="InterPro" id="IPR005950">
    <property type="entry name" value="ModA"/>
</dbReference>
<dbReference type="Pfam" id="PF13531">
    <property type="entry name" value="SBP_bac_11"/>
    <property type="match status" value="1"/>
</dbReference>
<dbReference type="Proteomes" id="UP000256869">
    <property type="component" value="Unassembled WGS sequence"/>
</dbReference>
<organism evidence="6 7">
    <name type="scientific">Cohnella lupini</name>
    <dbReference type="NCBI Taxonomy" id="1294267"/>
    <lineage>
        <taxon>Bacteria</taxon>
        <taxon>Bacillati</taxon>
        <taxon>Bacillota</taxon>
        <taxon>Bacilli</taxon>
        <taxon>Bacillales</taxon>
        <taxon>Paenibacillaceae</taxon>
        <taxon>Cohnella</taxon>
    </lineage>
</organism>
<reference evidence="6 7" key="1">
    <citation type="submission" date="2018-07" db="EMBL/GenBank/DDBJ databases">
        <title>Genomic Encyclopedia of Type Strains, Phase III (KMG-III): the genomes of soil and plant-associated and newly described type strains.</title>
        <authorList>
            <person name="Whitman W."/>
        </authorList>
    </citation>
    <scope>NUCLEOTIDE SEQUENCE [LARGE SCALE GENOMIC DNA]</scope>
    <source>
        <strain evidence="6 7">CECT 8236</strain>
    </source>
</reference>
<keyword evidence="7" id="KW-1185">Reference proteome</keyword>
<dbReference type="GO" id="GO:0015689">
    <property type="term" value="P:molybdate ion transport"/>
    <property type="evidence" value="ECO:0007669"/>
    <property type="project" value="InterPro"/>
</dbReference>
<sequence>MKLIDNTNLPAAIAIILLITTIGCGRIDSESSSRTEILVSAAASLTDSLYEIESRYEKDHPDIDIVYNFGSSGALQQQIEQGAPADLFLSAGTKQMRALVDNQLVDAANQIGLLRNELVVIVPTDSKNTIDSIGRLAEPEFIKLAIGEPDTVPAGSYAKESLERAEVWDRLLPKFVYAKDVRQVLTYVETGNADAGFVYKTDAMTSKKSRIAFIMDSDSHSPIEYPLGIVKATKHPKEAESFYAFLQSDDAHEIFAEYGFGIPSAE</sequence>
<keyword evidence="2 5" id="KW-0500">Molybdenum</keyword>
<comment type="similarity">
    <text evidence="1">Belongs to the bacterial solute-binding protein ModA family.</text>
</comment>
<dbReference type="PANTHER" id="PTHR30632:SF0">
    <property type="entry name" value="SULFATE-BINDING PROTEIN"/>
    <property type="match status" value="1"/>
</dbReference>
<feature type="binding site" evidence="5">
    <location>
        <position position="199"/>
    </location>
    <ligand>
        <name>molybdate</name>
        <dbReference type="ChEBI" id="CHEBI:36264"/>
    </ligand>
</feature>
<evidence type="ECO:0000256" key="3">
    <source>
        <dbReference type="ARBA" id="ARBA00022723"/>
    </source>
</evidence>
<accession>A0A3D9IAI0</accession>
<dbReference type="NCBIfam" id="TIGR01256">
    <property type="entry name" value="modA"/>
    <property type="match status" value="1"/>
</dbReference>
<evidence type="ECO:0000256" key="2">
    <source>
        <dbReference type="ARBA" id="ARBA00022505"/>
    </source>
</evidence>
<dbReference type="CDD" id="cd13537">
    <property type="entry name" value="PBP2_YvgL_like"/>
    <property type="match status" value="1"/>
</dbReference>
<dbReference type="EMBL" id="QRDY01000008">
    <property type="protein sequence ID" value="RED58645.1"/>
    <property type="molecule type" value="Genomic_DNA"/>
</dbReference>
<evidence type="ECO:0000313" key="7">
    <source>
        <dbReference type="Proteomes" id="UP000256869"/>
    </source>
</evidence>
<dbReference type="AlphaFoldDB" id="A0A3D9IAI0"/>
<gene>
    <name evidence="6" type="ORF">DFP95_108172</name>
</gene>
<feature type="binding site" evidence="5">
    <location>
        <position position="154"/>
    </location>
    <ligand>
        <name>molybdate</name>
        <dbReference type="ChEBI" id="CHEBI:36264"/>
    </ligand>
</feature>
<keyword evidence="4" id="KW-0732">Signal</keyword>
<feature type="binding site" evidence="5">
    <location>
        <position position="44"/>
    </location>
    <ligand>
        <name>molybdate</name>
        <dbReference type="ChEBI" id="CHEBI:36264"/>
    </ligand>
</feature>
<dbReference type="PANTHER" id="PTHR30632">
    <property type="entry name" value="MOLYBDATE-BINDING PERIPLASMIC PROTEIN"/>
    <property type="match status" value="1"/>
</dbReference>
<dbReference type="PROSITE" id="PS51257">
    <property type="entry name" value="PROKAR_LIPOPROTEIN"/>
    <property type="match status" value="1"/>
</dbReference>
<dbReference type="Gene3D" id="3.40.190.10">
    <property type="entry name" value="Periplasmic binding protein-like II"/>
    <property type="match status" value="2"/>
</dbReference>
<proteinExistence type="inferred from homology"/>
<evidence type="ECO:0000256" key="5">
    <source>
        <dbReference type="PIRSR" id="PIRSR004846-1"/>
    </source>
</evidence>
<dbReference type="FunFam" id="3.40.190.10:FF:000035">
    <property type="entry name" value="Molybdate ABC transporter substrate-binding protein"/>
    <property type="match status" value="1"/>
</dbReference>
<dbReference type="InterPro" id="IPR050682">
    <property type="entry name" value="ModA/WtpA"/>
</dbReference>
<comment type="caution">
    <text evidence="6">The sequence shown here is derived from an EMBL/GenBank/DDBJ whole genome shotgun (WGS) entry which is preliminary data.</text>
</comment>
<dbReference type="PIRSF" id="PIRSF004846">
    <property type="entry name" value="ModA"/>
    <property type="match status" value="1"/>
</dbReference>
<evidence type="ECO:0000256" key="1">
    <source>
        <dbReference type="ARBA" id="ARBA00009175"/>
    </source>
</evidence>
<evidence type="ECO:0000313" key="6">
    <source>
        <dbReference type="EMBL" id="RED58645.1"/>
    </source>
</evidence>
<dbReference type="GO" id="GO:1901359">
    <property type="term" value="F:tungstate binding"/>
    <property type="evidence" value="ECO:0007669"/>
    <property type="project" value="UniProtKB-ARBA"/>
</dbReference>
<dbReference type="OrthoDB" id="9785015at2"/>
<evidence type="ECO:0000256" key="4">
    <source>
        <dbReference type="ARBA" id="ARBA00022729"/>
    </source>
</evidence>
<feature type="binding site" evidence="5">
    <location>
        <position position="181"/>
    </location>
    <ligand>
        <name>molybdate</name>
        <dbReference type="ChEBI" id="CHEBI:36264"/>
    </ligand>
</feature>
<dbReference type="SUPFAM" id="SSF53850">
    <property type="entry name" value="Periplasmic binding protein-like II"/>
    <property type="match status" value="1"/>
</dbReference>
<protein>
    <submittedName>
        <fullName evidence="6">Molybdate transport system substrate-binding protein</fullName>
    </submittedName>
</protein>